<evidence type="ECO:0000259" key="1">
    <source>
        <dbReference type="Pfam" id="PF22818"/>
    </source>
</evidence>
<evidence type="ECO:0000313" key="2">
    <source>
        <dbReference type="EMBL" id="MDF3835338.1"/>
    </source>
</evidence>
<organism evidence="2 3">
    <name type="scientific">Cupriavidus basilensis</name>
    <dbReference type="NCBI Taxonomy" id="68895"/>
    <lineage>
        <taxon>Bacteria</taxon>
        <taxon>Pseudomonadati</taxon>
        <taxon>Pseudomonadota</taxon>
        <taxon>Betaproteobacteria</taxon>
        <taxon>Burkholderiales</taxon>
        <taxon>Burkholderiaceae</taxon>
        <taxon>Cupriavidus</taxon>
    </lineage>
</organism>
<keyword evidence="3" id="KW-1185">Reference proteome</keyword>
<proteinExistence type="predicted"/>
<dbReference type="Gene3D" id="3.10.129.10">
    <property type="entry name" value="Hotdog Thioesterase"/>
    <property type="match status" value="1"/>
</dbReference>
<dbReference type="Proteomes" id="UP001216674">
    <property type="component" value="Unassembled WGS sequence"/>
</dbReference>
<dbReference type="SUPFAM" id="SSF54637">
    <property type="entry name" value="Thioesterase/thiol ester dehydrase-isomerase"/>
    <property type="match status" value="1"/>
</dbReference>
<gene>
    <name evidence="2" type="ORF">P3W85_20610</name>
</gene>
<evidence type="ECO:0000313" key="3">
    <source>
        <dbReference type="Proteomes" id="UP001216674"/>
    </source>
</evidence>
<dbReference type="EMBL" id="JARJLM010000351">
    <property type="protein sequence ID" value="MDF3835338.1"/>
    <property type="molecule type" value="Genomic_DNA"/>
</dbReference>
<dbReference type="InterPro" id="IPR029069">
    <property type="entry name" value="HotDog_dom_sf"/>
</dbReference>
<dbReference type="InterPro" id="IPR054545">
    <property type="entry name" value="ApeI-like"/>
</dbReference>
<dbReference type="RefSeq" id="WP_017230184.1">
    <property type="nucleotide sequence ID" value="NZ_JARJLM010000351.1"/>
</dbReference>
<feature type="domain" description="ApeI dehydratase-like" evidence="1">
    <location>
        <begin position="21"/>
        <end position="103"/>
    </location>
</feature>
<dbReference type="Pfam" id="PF22818">
    <property type="entry name" value="ApeI-like"/>
    <property type="match status" value="1"/>
</dbReference>
<comment type="caution">
    <text evidence="2">The sequence shown here is derived from an EMBL/GenBank/DDBJ whole genome shotgun (WGS) entry which is preliminary data.</text>
</comment>
<reference evidence="2 3" key="1">
    <citation type="submission" date="2023-03" db="EMBL/GenBank/DDBJ databases">
        <title>Draft assemblies of triclosan tolerant bacteria isolated from returned activated sludge.</title>
        <authorList>
            <person name="Van Hamelsveld S."/>
        </authorList>
    </citation>
    <scope>NUCLEOTIDE SEQUENCE [LARGE SCALE GENOMIC DNA]</scope>
    <source>
        <strain evidence="2 3">GW210010_S58</strain>
    </source>
</reference>
<name>A0ABT6ARX7_9BURK</name>
<accession>A0ABT6ARX7</accession>
<sequence>MNLFPNSAAGMRLHDQAHALSERHWVFIWHFSQTDAVFDGHFPHQPVLAGVFLMEMAQRAMAHAVLATDGRAVRLRRVSHLRFFNAVFPGETCALTVTWESAAGDDGRIVAEVRFAKGRTKVAAGLLELAVVAEQVSANEREGADAV</sequence>
<protein>
    <recommendedName>
        <fullName evidence="1">ApeI dehydratase-like domain-containing protein</fullName>
    </recommendedName>
</protein>